<evidence type="ECO:0000313" key="2">
    <source>
        <dbReference type="Proteomes" id="UP000770785"/>
    </source>
</evidence>
<sequence length="365" mass="39738">MAYTPLRISVPEPCHEDWAGMTPVDGSTARHCDSCAKNVVDFTGFSDAQLAAFTKENNNKICGRFRPDQLGRPLRANRKSSYTPLKIAATAAGLLLSATGLDAQQAPGKPTPDILERPEYPEIMGMVEQMPFPEPVTPLGHDTIVPENSAAVDTVISLPEVQVISYSAIKGRVAINHTVAPLELSSCDGVVFIDQSAPSEQTIQPVISAAEATRDTIIPLPPTTVHPSEMIMGEVYVETPRPTGLDYVLDSLKAFVDSVSPAPSPKALHPRPRPAAPDYLENFTVSPNPAREKIRISVNSPLAQTLELSWTDASGRVLRSQVWPLTAGENWLTQQIDFEPRHGIVFLRLTDERGTRATKPVVLKR</sequence>
<keyword evidence="2" id="KW-1185">Reference proteome</keyword>
<evidence type="ECO:0008006" key="3">
    <source>
        <dbReference type="Google" id="ProtNLM"/>
    </source>
</evidence>
<reference evidence="1 2" key="1">
    <citation type="submission" date="2020-03" db="EMBL/GenBank/DDBJ databases">
        <title>Genomic Encyclopedia of Type Strains, Phase IV (KMG-IV): sequencing the most valuable type-strain genomes for metagenomic binning, comparative biology and taxonomic classification.</title>
        <authorList>
            <person name="Goeker M."/>
        </authorList>
    </citation>
    <scope>NUCLEOTIDE SEQUENCE [LARGE SCALE GENOMIC DNA]</scope>
    <source>
        <strain evidence="1 2">DSM 105096</strain>
    </source>
</reference>
<accession>A0ABX0XD38</accession>
<evidence type="ECO:0000313" key="1">
    <source>
        <dbReference type="EMBL" id="NJC27117.1"/>
    </source>
</evidence>
<organism evidence="1 2">
    <name type="scientific">Neolewinella antarctica</name>
    <dbReference type="NCBI Taxonomy" id="442734"/>
    <lineage>
        <taxon>Bacteria</taxon>
        <taxon>Pseudomonadati</taxon>
        <taxon>Bacteroidota</taxon>
        <taxon>Saprospiria</taxon>
        <taxon>Saprospirales</taxon>
        <taxon>Lewinellaceae</taxon>
        <taxon>Neolewinella</taxon>
    </lineage>
</organism>
<dbReference type="EMBL" id="JAATJH010000004">
    <property type="protein sequence ID" value="NJC27117.1"/>
    <property type="molecule type" value="Genomic_DNA"/>
</dbReference>
<dbReference type="RefSeq" id="WP_168037934.1">
    <property type="nucleotide sequence ID" value="NZ_JAATJH010000004.1"/>
</dbReference>
<proteinExistence type="predicted"/>
<comment type="caution">
    <text evidence="1">The sequence shown here is derived from an EMBL/GenBank/DDBJ whole genome shotgun (WGS) entry which is preliminary data.</text>
</comment>
<gene>
    <name evidence="1" type="ORF">GGR27_002630</name>
</gene>
<dbReference type="Proteomes" id="UP000770785">
    <property type="component" value="Unassembled WGS sequence"/>
</dbReference>
<name>A0ABX0XD38_9BACT</name>
<protein>
    <recommendedName>
        <fullName evidence="3">T9SS type A sorting domain-containing protein</fullName>
    </recommendedName>
</protein>